<reference evidence="10" key="2">
    <citation type="submission" date="2015-01" db="EMBL/GenBank/DDBJ databases">
        <title>Evolutionary Origins and Diversification of the Mycorrhizal Mutualists.</title>
        <authorList>
            <consortium name="DOE Joint Genome Institute"/>
            <consortium name="Mycorrhizal Genomics Consortium"/>
            <person name="Kohler A."/>
            <person name="Kuo A."/>
            <person name="Nagy L.G."/>
            <person name="Floudas D."/>
            <person name="Copeland A."/>
            <person name="Barry K.W."/>
            <person name="Cichocki N."/>
            <person name="Veneault-Fourrey C."/>
            <person name="LaButti K."/>
            <person name="Lindquist E.A."/>
            <person name="Lipzen A."/>
            <person name="Lundell T."/>
            <person name="Morin E."/>
            <person name="Murat C."/>
            <person name="Riley R."/>
            <person name="Ohm R."/>
            <person name="Sun H."/>
            <person name="Tunlid A."/>
            <person name="Henrissat B."/>
            <person name="Grigoriev I.V."/>
            <person name="Hibbett D.S."/>
            <person name="Martin F."/>
        </authorList>
    </citation>
    <scope>NUCLEOTIDE SEQUENCE [LARGE SCALE GENOMIC DNA]</scope>
    <source>
        <strain evidence="10">Foug A</strain>
    </source>
</reference>
<evidence type="ECO:0000256" key="4">
    <source>
        <dbReference type="ARBA" id="ARBA00022741"/>
    </source>
</evidence>
<dbReference type="Proteomes" id="UP000053989">
    <property type="component" value="Unassembled WGS sequence"/>
</dbReference>
<protein>
    <recommendedName>
        <fullName evidence="7">Thiamine pyrophosphokinase</fullName>
        <ecNumber evidence="7">2.7.6.2</ecNumber>
    </recommendedName>
</protein>
<dbReference type="PANTHER" id="PTHR13622">
    <property type="entry name" value="THIAMIN PYROPHOSPHOKINASE"/>
    <property type="match status" value="1"/>
</dbReference>
<dbReference type="InterPro" id="IPR006282">
    <property type="entry name" value="Thi_PPkinase"/>
</dbReference>
<keyword evidence="10" id="KW-1185">Reference proteome</keyword>
<keyword evidence="4 7" id="KW-0547">Nucleotide-binding</keyword>
<dbReference type="Pfam" id="PF04263">
    <property type="entry name" value="TPK_catalytic"/>
    <property type="match status" value="1"/>
</dbReference>
<dbReference type="EMBL" id="KN822031">
    <property type="protein sequence ID" value="KIM64033.1"/>
    <property type="molecule type" value="Genomic_DNA"/>
</dbReference>
<dbReference type="SUPFAM" id="SSF63862">
    <property type="entry name" value="Thiamin pyrophosphokinase, substrate-binding domain"/>
    <property type="match status" value="1"/>
</dbReference>
<dbReference type="PANTHER" id="PTHR13622:SF8">
    <property type="entry name" value="THIAMIN PYROPHOSPHOKINASE 1"/>
    <property type="match status" value="1"/>
</dbReference>
<comment type="catalytic activity">
    <reaction evidence="7">
        <text>thiamine + ATP = thiamine diphosphate + AMP + H(+)</text>
        <dbReference type="Rhea" id="RHEA:11576"/>
        <dbReference type="ChEBI" id="CHEBI:15378"/>
        <dbReference type="ChEBI" id="CHEBI:18385"/>
        <dbReference type="ChEBI" id="CHEBI:30616"/>
        <dbReference type="ChEBI" id="CHEBI:58937"/>
        <dbReference type="ChEBI" id="CHEBI:456215"/>
    </reaction>
</comment>
<dbReference type="SMART" id="SM00983">
    <property type="entry name" value="TPK_B1_binding"/>
    <property type="match status" value="1"/>
</dbReference>
<dbReference type="GO" id="GO:0016301">
    <property type="term" value="F:kinase activity"/>
    <property type="evidence" value="ECO:0007669"/>
    <property type="project" value="UniProtKB-UniRule"/>
</dbReference>
<dbReference type="GO" id="GO:0004788">
    <property type="term" value="F:thiamine diphosphokinase activity"/>
    <property type="evidence" value="ECO:0007669"/>
    <property type="project" value="UniProtKB-UniRule"/>
</dbReference>
<dbReference type="InterPro" id="IPR007371">
    <property type="entry name" value="TPK_catalytic"/>
</dbReference>
<dbReference type="GO" id="GO:0006772">
    <property type="term" value="P:thiamine metabolic process"/>
    <property type="evidence" value="ECO:0007669"/>
    <property type="project" value="InterPro"/>
</dbReference>
<feature type="domain" description="Thiamin pyrophosphokinase thiamin-binding" evidence="8">
    <location>
        <begin position="193"/>
        <end position="261"/>
    </location>
</feature>
<proteinExistence type="inferred from homology"/>
<dbReference type="Gene3D" id="2.60.120.320">
    <property type="entry name" value="Thiamin pyrophosphokinase, thiamin-binding domain"/>
    <property type="match status" value="1"/>
</dbReference>
<evidence type="ECO:0000256" key="1">
    <source>
        <dbReference type="ARBA" id="ARBA00005078"/>
    </source>
</evidence>
<dbReference type="SUPFAM" id="SSF63999">
    <property type="entry name" value="Thiamin pyrophosphokinase, catalytic domain"/>
    <property type="match status" value="1"/>
</dbReference>
<dbReference type="InterPro" id="IPR036371">
    <property type="entry name" value="TPK_B1-bd_sf"/>
</dbReference>
<comment type="similarity">
    <text evidence="2 7">Belongs to the thiamine pyrophosphokinase family.</text>
</comment>
<keyword evidence="3 7" id="KW-0808">Transferase</keyword>
<dbReference type="Gene3D" id="3.40.50.10240">
    <property type="entry name" value="Thiamin pyrophosphokinase, catalytic domain"/>
    <property type="match status" value="1"/>
</dbReference>
<evidence type="ECO:0000259" key="8">
    <source>
        <dbReference type="SMART" id="SM00983"/>
    </source>
</evidence>
<dbReference type="InterPro" id="IPR036759">
    <property type="entry name" value="TPK_catalytic_sf"/>
</dbReference>
<dbReference type="STRING" id="1036808.A0A0C2ZR47"/>
<comment type="pathway">
    <text evidence="1 7">Cofactor biosynthesis; thiamine diphosphate biosynthesis; thiamine diphosphate from thiamine: step 1/1.</text>
</comment>
<dbReference type="InParanoid" id="A0A0C2ZR47"/>
<dbReference type="InterPro" id="IPR016966">
    <property type="entry name" value="Thiamin_pyrophosphokinase_euk"/>
</dbReference>
<dbReference type="EC" id="2.7.6.2" evidence="7"/>
<dbReference type="NCBIfam" id="TIGR01378">
    <property type="entry name" value="thi_PPkinase"/>
    <property type="match status" value="1"/>
</dbReference>
<dbReference type="Pfam" id="PF04265">
    <property type="entry name" value="TPK_B1_binding"/>
    <property type="match status" value="1"/>
</dbReference>
<dbReference type="GO" id="GO:0005524">
    <property type="term" value="F:ATP binding"/>
    <property type="evidence" value="ECO:0007669"/>
    <property type="project" value="UniProtKB-UniRule"/>
</dbReference>
<accession>A0A0C2ZR47</accession>
<evidence type="ECO:0000256" key="6">
    <source>
        <dbReference type="ARBA" id="ARBA00022840"/>
    </source>
</evidence>
<evidence type="ECO:0000256" key="5">
    <source>
        <dbReference type="ARBA" id="ARBA00022777"/>
    </source>
</evidence>
<evidence type="ECO:0000256" key="3">
    <source>
        <dbReference type="ARBA" id="ARBA00022679"/>
    </source>
</evidence>
<gene>
    <name evidence="9" type="ORF">SCLCIDRAFT_1213867</name>
</gene>
<dbReference type="InterPro" id="IPR007373">
    <property type="entry name" value="Thiamin_PyroPKinase_B1-bd"/>
</dbReference>
<keyword evidence="5 7" id="KW-0418">Kinase</keyword>
<evidence type="ECO:0000313" key="9">
    <source>
        <dbReference type="EMBL" id="KIM64033.1"/>
    </source>
</evidence>
<dbReference type="PIRSF" id="PIRSF031057">
    <property type="entry name" value="Thiamin_pyrophosphokinase"/>
    <property type="match status" value="1"/>
</dbReference>
<sequence length="271" mass="30519">MGTGILSKLLHPLNAASARVTDWDVAFLNPSMVGIPDTKRGLIILNQPFSRNLLEMLWTTCSWRCCADGGANHLFDLLKKDEQGDLRSQYTPDLIKGDLDSLRVDVREYYSAKGVPVIQDHNEDSTDLMKCVHILQEKEKAEGQEYEVIILGGLAGRLDQTVHTLSYLYKLRRMRGKVFVVTDDNVSWVLDEGKHRIHIDHDTLGPTCGLLPIGVDSTLLTTTGLRWNLDAAESSFDGLVSTSNHLLPEEPFVAIQTSRPIWWCVELRQHR</sequence>
<dbReference type="UniPathway" id="UPA00060">
    <property type="reaction ID" value="UER00597"/>
</dbReference>
<dbReference type="GO" id="GO:0030975">
    <property type="term" value="F:thiamine binding"/>
    <property type="evidence" value="ECO:0007669"/>
    <property type="project" value="UniProtKB-UniRule"/>
</dbReference>
<evidence type="ECO:0000256" key="2">
    <source>
        <dbReference type="ARBA" id="ARBA00006785"/>
    </source>
</evidence>
<name>A0A0C2ZR47_9AGAM</name>
<dbReference type="OrthoDB" id="25149at2759"/>
<organism evidence="9 10">
    <name type="scientific">Scleroderma citrinum Foug A</name>
    <dbReference type="NCBI Taxonomy" id="1036808"/>
    <lineage>
        <taxon>Eukaryota</taxon>
        <taxon>Fungi</taxon>
        <taxon>Dikarya</taxon>
        <taxon>Basidiomycota</taxon>
        <taxon>Agaricomycotina</taxon>
        <taxon>Agaricomycetes</taxon>
        <taxon>Agaricomycetidae</taxon>
        <taxon>Boletales</taxon>
        <taxon>Sclerodermatineae</taxon>
        <taxon>Sclerodermataceae</taxon>
        <taxon>Scleroderma</taxon>
    </lineage>
</organism>
<dbReference type="GO" id="GO:0009229">
    <property type="term" value="P:thiamine diphosphate biosynthetic process"/>
    <property type="evidence" value="ECO:0007669"/>
    <property type="project" value="UniProtKB-UniRule"/>
</dbReference>
<reference evidence="9 10" key="1">
    <citation type="submission" date="2014-04" db="EMBL/GenBank/DDBJ databases">
        <authorList>
            <consortium name="DOE Joint Genome Institute"/>
            <person name="Kuo A."/>
            <person name="Kohler A."/>
            <person name="Nagy L.G."/>
            <person name="Floudas D."/>
            <person name="Copeland A."/>
            <person name="Barry K.W."/>
            <person name="Cichocki N."/>
            <person name="Veneault-Fourrey C."/>
            <person name="LaButti K."/>
            <person name="Lindquist E.A."/>
            <person name="Lipzen A."/>
            <person name="Lundell T."/>
            <person name="Morin E."/>
            <person name="Murat C."/>
            <person name="Sun H."/>
            <person name="Tunlid A."/>
            <person name="Henrissat B."/>
            <person name="Grigoriev I.V."/>
            <person name="Hibbett D.S."/>
            <person name="Martin F."/>
            <person name="Nordberg H.P."/>
            <person name="Cantor M.N."/>
            <person name="Hua S.X."/>
        </authorList>
    </citation>
    <scope>NUCLEOTIDE SEQUENCE [LARGE SCALE GENOMIC DNA]</scope>
    <source>
        <strain evidence="9 10">Foug A</strain>
    </source>
</reference>
<evidence type="ECO:0000256" key="7">
    <source>
        <dbReference type="PIRNR" id="PIRNR031057"/>
    </source>
</evidence>
<dbReference type="AlphaFoldDB" id="A0A0C2ZR47"/>
<keyword evidence="6 7" id="KW-0067">ATP-binding</keyword>
<evidence type="ECO:0000313" key="10">
    <source>
        <dbReference type="Proteomes" id="UP000053989"/>
    </source>
</evidence>
<dbReference type="CDD" id="cd07995">
    <property type="entry name" value="TPK"/>
    <property type="match status" value="1"/>
</dbReference>
<dbReference type="HOGENOM" id="CLU_044237_0_0_1"/>
<dbReference type="FunFam" id="2.60.120.320:FF:000001">
    <property type="entry name" value="Thiamine pyrophosphokinase"/>
    <property type="match status" value="1"/>
</dbReference>